<evidence type="ECO:0000313" key="3">
    <source>
        <dbReference type="Proteomes" id="UP000399805"/>
    </source>
</evidence>
<gene>
    <name evidence="2" type="ORF">AA23TX_06725</name>
</gene>
<evidence type="ECO:0000256" key="1">
    <source>
        <dbReference type="SAM" id="MobiDB-lite"/>
    </source>
</evidence>
<name>A0A6I8LUH6_9PSEU</name>
<organism evidence="2 3">
    <name type="scientific">Amycolatopsis camponoti</name>
    <dbReference type="NCBI Taxonomy" id="2606593"/>
    <lineage>
        <taxon>Bacteria</taxon>
        <taxon>Bacillati</taxon>
        <taxon>Actinomycetota</taxon>
        <taxon>Actinomycetes</taxon>
        <taxon>Pseudonocardiales</taxon>
        <taxon>Pseudonocardiaceae</taxon>
        <taxon>Amycolatopsis</taxon>
    </lineage>
</organism>
<feature type="compositionally biased region" description="Basic and acidic residues" evidence="1">
    <location>
        <begin position="52"/>
        <end position="63"/>
    </location>
</feature>
<sequence length="63" mass="7063">MDDKEKAAIEAEARREIAERGRHGPKLGAYLYAVEHHAIKENEEDVVPAAEDEPRRPVGEPQS</sequence>
<reference evidence="2 3" key="1">
    <citation type="submission" date="2019-09" db="EMBL/GenBank/DDBJ databases">
        <authorList>
            <person name="Leyn A S."/>
        </authorList>
    </citation>
    <scope>NUCLEOTIDE SEQUENCE [LARGE SCALE GENOMIC DNA]</scope>
    <source>
        <strain evidence="2">AA231_1</strain>
    </source>
</reference>
<feature type="region of interest" description="Disordered" evidence="1">
    <location>
        <begin position="42"/>
        <end position="63"/>
    </location>
</feature>
<dbReference type="RefSeq" id="WP_155546595.1">
    <property type="nucleotide sequence ID" value="NZ_CABVGP010000002.1"/>
</dbReference>
<dbReference type="EMBL" id="CABVGP010000002">
    <property type="protein sequence ID" value="VVJ21704.1"/>
    <property type="molecule type" value="Genomic_DNA"/>
</dbReference>
<accession>A0A6I8LUH6</accession>
<proteinExistence type="predicted"/>
<protein>
    <submittedName>
        <fullName evidence="2">Uncharacterized protein</fullName>
    </submittedName>
</protein>
<keyword evidence="3" id="KW-1185">Reference proteome</keyword>
<evidence type="ECO:0000313" key="2">
    <source>
        <dbReference type="EMBL" id="VVJ21704.1"/>
    </source>
</evidence>
<dbReference type="Proteomes" id="UP000399805">
    <property type="component" value="Unassembled WGS sequence"/>
</dbReference>
<dbReference type="AlphaFoldDB" id="A0A6I8LUH6"/>